<keyword evidence="7" id="KW-0460">Magnesium</keyword>
<evidence type="ECO:0000313" key="8">
    <source>
        <dbReference type="EMBL" id="MCX2818610.1"/>
    </source>
</evidence>
<dbReference type="CDD" id="cd06559">
    <property type="entry name" value="Endonuclease_V"/>
    <property type="match status" value="1"/>
</dbReference>
<evidence type="ECO:0000256" key="5">
    <source>
        <dbReference type="ARBA" id="ARBA00022759"/>
    </source>
</evidence>
<protein>
    <recommendedName>
        <fullName evidence="7">Endonuclease V</fullName>
        <ecNumber evidence="7">3.1.21.7</ecNumber>
    </recommendedName>
    <alternativeName>
        <fullName evidence="7">Deoxyinosine 3'endonuclease</fullName>
    </alternativeName>
    <alternativeName>
        <fullName evidence="7">Deoxyribonuclease V</fullName>
        <shortName evidence="7">DNase V</shortName>
    </alternativeName>
</protein>
<dbReference type="GO" id="GO:0000287">
    <property type="term" value="F:magnesium ion binding"/>
    <property type="evidence" value="ECO:0007669"/>
    <property type="project" value="UniProtKB-UniRule"/>
</dbReference>
<dbReference type="GO" id="GO:0005737">
    <property type="term" value="C:cytoplasm"/>
    <property type="evidence" value="ECO:0007669"/>
    <property type="project" value="UniProtKB-SubCell"/>
</dbReference>
<feature type="site" description="Interaction with target DNA" evidence="7">
    <location>
        <position position="77"/>
    </location>
</feature>
<dbReference type="EMBL" id="RKLV01000003">
    <property type="protein sequence ID" value="MCX2818610.1"/>
    <property type="molecule type" value="Genomic_DNA"/>
</dbReference>
<name>A0A9Q4C2D1_9EURY</name>
<keyword evidence="4 7" id="KW-0540">Nuclease</keyword>
<dbReference type="PANTHER" id="PTHR28511:SF1">
    <property type="entry name" value="ENDONUCLEASE V"/>
    <property type="match status" value="1"/>
</dbReference>
<comment type="subcellular location">
    <subcellularLocation>
        <location evidence="2 7">Cytoplasm</location>
    </subcellularLocation>
</comment>
<dbReference type="GO" id="GO:0016891">
    <property type="term" value="F:RNA endonuclease activity producing 5'-phosphomonoesters, hydrolytic mechanism"/>
    <property type="evidence" value="ECO:0007669"/>
    <property type="project" value="TreeGrafter"/>
</dbReference>
<sequence length="233" mass="24740">METELFPESAEHGEMASIQRRISKRAVFGDGISESVETVAGVDQAFNDDTAVSAAVVMRDGDTIETATARRETRIPYIPGLLAFREGHAVVASLRALETTPDVVLVDGSGRIHPRQSGLATHVGVALGIPTVGVAKSLLCGEPLRSVERLEEGERVPILADDGIDTPDGTTVGYAVQTKQYAPDASTSVNPLYVSPGHRVSAETVSDIVEDACDGYKLPEPVRRADALAYEAK</sequence>
<dbReference type="EC" id="3.1.21.7" evidence="7"/>
<keyword evidence="9" id="KW-1185">Reference proteome</keyword>
<comment type="similarity">
    <text evidence="7">Belongs to the endonuclease V family.</text>
</comment>
<organism evidence="8 9">
    <name type="scientific">Halorutilus salinus</name>
    <dbReference type="NCBI Taxonomy" id="2487751"/>
    <lineage>
        <taxon>Archaea</taxon>
        <taxon>Methanobacteriati</taxon>
        <taxon>Methanobacteriota</taxon>
        <taxon>Stenosarchaea group</taxon>
        <taxon>Halobacteria</taxon>
        <taxon>Halorutilales</taxon>
        <taxon>Halorutilaceae</taxon>
        <taxon>Halorutilus</taxon>
    </lineage>
</organism>
<accession>A0A9Q4C2D1</accession>
<keyword evidence="7" id="KW-0479">Metal-binding</keyword>
<dbReference type="GO" id="GO:0006281">
    <property type="term" value="P:DNA repair"/>
    <property type="evidence" value="ECO:0007669"/>
    <property type="project" value="UniProtKB-UniRule"/>
</dbReference>
<dbReference type="GO" id="GO:0043737">
    <property type="term" value="F:deoxyribonuclease V activity"/>
    <property type="evidence" value="ECO:0007669"/>
    <property type="project" value="UniProtKB-UniRule"/>
</dbReference>
<dbReference type="AlphaFoldDB" id="A0A9Q4C2D1"/>
<evidence type="ECO:0000256" key="4">
    <source>
        <dbReference type="ARBA" id="ARBA00022722"/>
    </source>
</evidence>
<keyword evidence="6 7" id="KW-0378">Hydrolase</keyword>
<dbReference type="HAMAP" id="MF_00801">
    <property type="entry name" value="Endonuclease_5"/>
    <property type="match status" value="1"/>
</dbReference>
<evidence type="ECO:0000313" key="9">
    <source>
        <dbReference type="Proteomes" id="UP001149411"/>
    </source>
</evidence>
<dbReference type="Gene3D" id="3.30.2170.10">
    <property type="entry name" value="archaeoglobus fulgidus dsm 4304 superfamily"/>
    <property type="match status" value="1"/>
</dbReference>
<keyword evidence="5 7" id="KW-0255">Endonuclease</keyword>
<dbReference type="InterPro" id="IPR007581">
    <property type="entry name" value="Endonuclease-V"/>
</dbReference>
<keyword evidence="7" id="KW-0227">DNA damage</keyword>
<evidence type="ECO:0000256" key="1">
    <source>
        <dbReference type="ARBA" id="ARBA00001835"/>
    </source>
</evidence>
<dbReference type="GO" id="GO:0003727">
    <property type="term" value="F:single-stranded RNA binding"/>
    <property type="evidence" value="ECO:0007669"/>
    <property type="project" value="TreeGrafter"/>
</dbReference>
<dbReference type="PANTHER" id="PTHR28511">
    <property type="entry name" value="ENDONUCLEASE V"/>
    <property type="match status" value="1"/>
</dbReference>
<evidence type="ECO:0000256" key="2">
    <source>
        <dbReference type="ARBA" id="ARBA00004496"/>
    </source>
</evidence>
<evidence type="ECO:0000256" key="6">
    <source>
        <dbReference type="ARBA" id="ARBA00022801"/>
    </source>
</evidence>
<feature type="binding site" evidence="7">
    <location>
        <position position="43"/>
    </location>
    <ligand>
        <name>Mg(2+)</name>
        <dbReference type="ChEBI" id="CHEBI:18420"/>
    </ligand>
</feature>
<dbReference type="Pfam" id="PF04493">
    <property type="entry name" value="Endonuclease_5"/>
    <property type="match status" value="1"/>
</dbReference>
<comment type="function">
    <text evidence="7">DNA repair enzyme involved in the repair of deaminated bases. Selectively cleaves double-stranded DNA at the second phosphodiester bond 3' to a deoxyinosine leaving behind the intact lesion on the nicked DNA.</text>
</comment>
<dbReference type="Proteomes" id="UP001149411">
    <property type="component" value="Unassembled WGS sequence"/>
</dbReference>
<keyword evidence="7" id="KW-0234">DNA repair</keyword>
<evidence type="ECO:0000256" key="7">
    <source>
        <dbReference type="HAMAP-Rule" id="MF_00801"/>
    </source>
</evidence>
<feature type="binding site" evidence="7">
    <location>
        <position position="107"/>
    </location>
    <ligand>
        <name>Mg(2+)</name>
        <dbReference type="ChEBI" id="CHEBI:18420"/>
    </ligand>
</feature>
<comment type="cofactor">
    <cofactor evidence="7">
        <name>Mg(2+)</name>
        <dbReference type="ChEBI" id="CHEBI:18420"/>
    </cofactor>
</comment>
<comment type="caution">
    <text evidence="8">The sequence shown here is derived from an EMBL/GenBank/DDBJ whole genome shotgun (WGS) entry which is preliminary data.</text>
</comment>
<proteinExistence type="inferred from homology"/>
<gene>
    <name evidence="7" type="primary">nfi</name>
    <name evidence="8" type="ORF">EGH25_04495</name>
</gene>
<keyword evidence="3 7" id="KW-0963">Cytoplasm</keyword>
<comment type="catalytic activity">
    <reaction evidence="1 7">
        <text>Endonucleolytic cleavage at apurinic or apyrimidinic sites to products with a 5'-phosphate.</text>
        <dbReference type="EC" id="3.1.21.7"/>
    </reaction>
</comment>
<evidence type="ECO:0000256" key="3">
    <source>
        <dbReference type="ARBA" id="ARBA00022490"/>
    </source>
</evidence>
<reference evidence="8" key="1">
    <citation type="submission" date="2022-09" db="EMBL/GenBank/DDBJ databases">
        <title>Haloadaptaus new haloarchaeum isolated from saline soil.</title>
        <authorList>
            <person name="Duran-Viseras A."/>
            <person name="Sanchez-Porro C."/>
            <person name="Ventosa A."/>
        </authorList>
    </citation>
    <scope>NUCLEOTIDE SEQUENCE</scope>
    <source>
        <strain evidence="8">F3-133</strain>
    </source>
</reference>